<dbReference type="OrthoDB" id="9835793at2759"/>
<gene>
    <name evidence="2" type="ORF">AB205_0020410</name>
</gene>
<accession>A0A2G9RVA1</accession>
<reference evidence="3" key="1">
    <citation type="journal article" date="2017" name="Nat. Commun.">
        <title>The North American bullfrog draft genome provides insight into hormonal regulation of long noncoding RNA.</title>
        <authorList>
            <person name="Hammond S.A."/>
            <person name="Warren R.L."/>
            <person name="Vandervalk B.P."/>
            <person name="Kucuk E."/>
            <person name="Khan H."/>
            <person name="Gibb E.A."/>
            <person name="Pandoh P."/>
            <person name="Kirk H."/>
            <person name="Zhao Y."/>
            <person name="Jones M."/>
            <person name="Mungall A.J."/>
            <person name="Coope R."/>
            <person name="Pleasance S."/>
            <person name="Moore R.A."/>
            <person name="Holt R.A."/>
            <person name="Round J.M."/>
            <person name="Ohora S."/>
            <person name="Walle B.V."/>
            <person name="Veldhoen N."/>
            <person name="Helbing C.C."/>
            <person name="Birol I."/>
        </authorList>
    </citation>
    <scope>NUCLEOTIDE SEQUENCE [LARGE SCALE GENOMIC DNA]</scope>
</reference>
<feature type="non-terminal residue" evidence="2">
    <location>
        <position position="130"/>
    </location>
</feature>
<keyword evidence="1" id="KW-1133">Transmembrane helix</keyword>
<evidence type="ECO:0000313" key="2">
    <source>
        <dbReference type="EMBL" id="PIO31754.1"/>
    </source>
</evidence>
<sequence>MTKSGSNEKSQSENNFIHYSGSRAIQTMGGRPRPFFVAFIVLFYYISVGGGGDYPQRVTGVIGETSELVFLQKFTHCPKEIVFKFNRGSETFKIAQFKDKKLQTELFQFQNRLEILRDGMGLLIKNVSFN</sequence>
<evidence type="ECO:0000256" key="1">
    <source>
        <dbReference type="SAM" id="Phobius"/>
    </source>
</evidence>
<dbReference type="EMBL" id="KV932420">
    <property type="protein sequence ID" value="PIO31754.1"/>
    <property type="molecule type" value="Genomic_DNA"/>
</dbReference>
<evidence type="ECO:0000313" key="3">
    <source>
        <dbReference type="Proteomes" id="UP000228934"/>
    </source>
</evidence>
<organism evidence="2 3">
    <name type="scientific">Aquarana catesbeiana</name>
    <name type="common">American bullfrog</name>
    <name type="synonym">Rana catesbeiana</name>
    <dbReference type="NCBI Taxonomy" id="8400"/>
    <lineage>
        <taxon>Eukaryota</taxon>
        <taxon>Metazoa</taxon>
        <taxon>Chordata</taxon>
        <taxon>Craniata</taxon>
        <taxon>Vertebrata</taxon>
        <taxon>Euteleostomi</taxon>
        <taxon>Amphibia</taxon>
        <taxon>Batrachia</taxon>
        <taxon>Anura</taxon>
        <taxon>Neobatrachia</taxon>
        <taxon>Ranoidea</taxon>
        <taxon>Ranidae</taxon>
        <taxon>Aquarana</taxon>
    </lineage>
</organism>
<keyword evidence="1" id="KW-0812">Transmembrane</keyword>
<keyword evidence="3" id="KW-1185">Reference proteome</keyword>
<keyword evidence="1" id="KW-0472">Membrane</keyword>
<feature type="transmembrane region" description="Helical" evidence="1">
    <location>
        <begin position="35"/>
        <end position="52"/>
    </location>
</feature>
<name>A0A2G9RVA1_AQUCT</name>
<protein>
    <submittedName>
        <fullName evidence="2">Uncharacterized protein</fullName>
    </submittedName>
</protein>
<dbReference type="Proteomes" id="UP000228934">
    <property type="component" value="Unassembled WGS sequence"/>
</dbReference>
<proteinExistence type="predicted"/>
<dbReference type="AlphaFoldDB" id="A0A2G9RVA1"/>